<organism evidence="4 5">
    <name type="scientific">Halosaccharopolyspora lacisalsi</name>
    <dbReference type="NCBI Taxonomy" id="1000566"/>
    <lineage>
        <taxon>Bacteria</taxon>
        <taxon>Bacillati</taxon>
        <taxon>Actinomycetota</taxon>
        <taxon>Actinomycetes</taxon>
        <taxon>Pseudonocardiales</taxon>
        <taxon>Pseudonocardiaceae</taxon>
        <taxon>Halosaccharopolyspora</taxon>
    </lineage>
</organism>
<protein>
    <submittedName>
        <fullName evidence="4">Lycopene beta-cyclase</fullName>
        <ecNumber evidence="4">5.5.1.19</ecNumber>
    </submittedName>
</protein>
<keyword evidence="5" id="KW-1185">Reference proteome</keyword>
<dbReference type="EC" id="5.5.1.19" evidence="4"/>
<dbReference type="GO" id="GO:0016860">
    <property type="term" value="F:intramolecular oxidoreductase activity"/>
    <property type="evidence" value="ECO:0007669"/>
    <property type="project" value="UniProtKB-ARBA"/>
</dbReference>
<comment type="caution">
    <text evidence="4">The sequence shown here is derived from an EMBL/GenBank/DDBJ whole genome shotgun (WGS) entry which is preliminary data.</text>
</comment>
<evidence type="ECO:0000256" key="1">
    <source>
        <dbReference type="ARBA" id="ARBA00006599"/>
    </source>
</evidence>
<sequence>MDVLVVGAGPAGRAVAAACSDAGMRVSLLDPAPRRGWANTYATWYDELPTTAAREATATVSSRMSAVAVSHHEWARPYAVLDNTALWRQLWRPGITEVTGKAVAVEHGPAGSTVHLKTGHRIATAVVIDASGAARALCGGRPARRSAEQTAVGAILPSTDAEALVTTDTGVFMDWRQVPATSSTWPTFLYSVPLAAGRTLVEETSLARRPGLSLSLLRDRLEHRLGTAGITTTPRTPWERVRFPVDDPIPRRGRVVPFGACAGFVHPASGFSVSASLRLAPSVAGAISAGLSTRPATAARAAWSVLWSPSGLAVHGLRRRTLEALLAMPPERVPEFFELFFSLPPHHQRAFLSSEPDPATTSAAMGALFRAAPPALRRHLVTRSLVPRHRPEPD</sequence>
<proteinExistence type="inferred from homology"/>
<name>A0A839DRQ4_9PSEU</name>
<accession>A0A839DRQ4</accession>
<evidence type="ECO:0000256" key="2">
    <source>
        <dbReference type="ARBA" id="ARBA00022746"/>
    </source>
</evidence>
<evidence type="ECO:0000313" key="5">
    <source>
        <dbReference type="Proteomes" id="UP000569329"/>
    </source>
</evidence>
<dbReference type="InterPro" id="IPR036188">
    <property type="entry name" value="FAD/NAD-bd_sf"/>
</dbReference>
<dbReference type="InterPro" id="IPR010108">
    <property type="entry name" value="Lycopene_cyclase_b/e"/>
</dbReference>
<dbReference type="Gene3D" id="3.50.50.60">
    <property type="entry name" value="FAD/NAD(P)-binding domain"/>
    <property type="match status" value="1"/>
</dbReference>
<dbReference type="NCBIfam" id="TIGR01790">
    <property type="entry name" value="carotene-cycl"/>
    <property type="match status" value="1"/>
</dbReference>
<keyword evidence="4" id="KW-0413">Isomerase</keyword>
<dbReference type="RefSeq" id="WP_328795903.1">
    <property type="nucleotide sequence ID" value="NZ_JACGWZ010000001.1"/>
</dbReference>
<dbReference type="PRINTS" id="PR00420">
    <property type="entry name" value="RNGMNOXGNASE"/>
</dbReference>
<dbReference type="PANTHER" id="PTHR39757">
    <property type="match status" value="1"/>
</dbReference>
<dbReference type="PANTHER" id="PTHR39757:SF5">
    <property type="entry name" value="OS02G0190600 PROTEIN"/>
    <property type="match status" value="1"/>
</dbReference>
<keyword evidence="2" id="KW-0125">Carotenoid biosynthesis</keyword>
<dbReference type="Proteomes" id="UP000569329">
    <property type="component" value="Unassembled WGS sequence"/>
</dbReference>
<gene>
    <name evidence="4" type="ORF">FHX42_000969</name>
</gene>
<comment type="similarity">
    <text evidence="1">Belongs to the lycopene cyclase family.</text>
</comment>
<reference evidence="4 5" key="1">
    <citation type="submission" date="2020-07" db="EMBL/GenBank/DDBJ databases">
        <title>Sequencing the genomes of 1000 actinobacteria strains.</title>
        <authorList>
            <person name="Klenk H.-P."/>
        </authorList>
    </citation>
    <scope>NUCLEOTIDE SEQUENCE [LARGE SCALE GENOMIC DNA]</scope>
    <source>
        <strain evidence="4 5">DSM 45975</strain>
    </source>
</reference>
<evidence type="ECO:0000256" key="3">
    <source>
        <dbReference type="ARBA" id="ARBA00023027"/>
    </source>
</evidence>
<evidence type="ECO:0000313" key="4">
    <source>
        <dbReference type="EMBL" id="MBA8823640.1"/>
    </source>
</evidence>
<dbReference type="Pfam" id="PF05834">
    <property type="entry name" value="Lycopene_cycl"/>
    <property type="match status" value="1"/>
</dbReference>
<dbReference type="GO" id="GO:0016705">
    <property type="term" value="F:oxidoreductase activity, acting on paired donors, with incorporation or reduction of molecular oxygen"/>
    <property type="evidence" value="ECO:0007669"/>
    <property type="project" value="InterPro"/>
</dbReference>
<dbReference type="EMBL" id="JACGWZ010000001">
    <property type="protein sequence ID" value="MBA8823640.1"/>
    <property type="molecule type" value="Genomic_DNA"/>
</dbReference>
<dbReference type="GO" id="GO:0016117">
    <property type="term" value="P:carotenoid biosynthetic process"/>
    <property type="evidence" value="ECO:0007669"/>
    <property type="project" value="UniProtKB-KW"/>
</dbReference>
<keyword evidence="3" id="KW-0520">NAD</keyword>
<dbReference type="SUPFAM" id="SSF51905">
    <property type="entry name" value="FAD/NAD(P)-binding domain"/>
    <property type="match status" value="1"/>
</dbReference>
<dbReference type="AlphaFoldDB" id="A0A839DRQ4"/>